<gene>
    <name evidence="6" type="ORF">SteCoe_8001</name>
</gene>
<dbReference type="OrthoDB" id="429138at2759"/>
<evidence type="ECO:0000256" key="3">
    <source>
        <dbReference type="ARBA" id="ARBA00022840"/>
    </source>
</evidence>
<evidence type="ECO:0000256" key="5">
    <source>
        <dbReference type="ARBA" id="ARBA00049274"/>
    </source>
</evidence>
<dbReference type="PROSITE" id="PS51221">
    <property type="entry name" value="TTL"/>
    <property type="match status" value="1"/>
</dbReference>
<dbReference type="EMBL" id="MPUH01000118">
    <property type="protein sequence ID" value="OMJ89736.1"/>
    <property type="molecule type" value="Genomic_DNA"/>
</dbReference>
<keyword evidence="3" id="KW-0067">ATP-binding</keyword>
<dbReference type="GO" id="GO:0000226">
    <property type="term" value="P:microtubule cytoskeleton organization"/>
    <property type="evidence" value="ECO:0007669"/>
    <property type="project" value="TreeGrafter"/>
</dbReference>
<accession>A0A1R2CL98</accession>
<reference evidence="6 7" key="1">
    <citation type="submission" date="2016-11" db="EMBL/GenBank/DDBJ databases">
        <title>The macronuclear genome of Stentor coeruleus: a giant cell with tiny introns.</title>
        <authorList>
            <person name="Slabodnick M."/>
            <person name="Ruby J.G."/>
            <person name="Reiff S.B."/>
            <person name="Swart E.C."/>
            <person name="Gosai S."/>
            <person name="Prabakaran S."/>
            <person name="Witkowska E."/>
            <person name="Larue G.E."/>
            <person name="Fisher S."/>
            <person name="Freeman R.M."/>
            <person name="Gunawardena J."/>
            <person name="Chu W."/>
            <person name="Stover N.A."/>
            <person name="Gregory B.D."/>
            <person name="Nowacki M."/>
            <person name="Derisi J."/>
            <person name="Roy S.W."/>
            <person name="Marshall W.F."/>
            <person name="Sood P."/>
        </authorList>
    </citation>
    <scope>NUCLEOTIDE SEQUENCE [LARGE SCALE GENOMIC DNA]</scope>
    <source>
        <strain evidence="6">WM001</strain>
    </source>
</reference>
<dbReference type="GO" id="GO:0036064">
    <property type="term" value="C:ciliary basal body"/>
    <property type="evidence" value="ECO:0007669"/>
    <property type="project" value="TreeGrafter"/>
</dbReference>
<proteinExistence type="predicted"/>
<dbReference type="PANTHER" id="PTHR12241:SF145">
    <property type="entry name" value="TUBULIN POLYGLUTAMYLASE TTLL5"/>
    <property type="match status" value="1"/>
</dbReference>
<dbReference type="Proteomes" id="UP000187209">
    <property type="component" value="Unassembled WGS sequence"/>
</dbReference>
<keyword evidence="2" id="KW-0547">Nucleotide-binding</keyword>
<organism evidence="6 7">
    <name type="scientific">Stentor coeruleus</name>
    <dbReference type="NCBI Taxonomy" id="5963"/>
    <lineage>
        <taxon>Eukaryota</taxon>
        <taxon>Sar</taxon>
        <taxon>Alveolata</taxon>
        <taxon>Ciliophora</taxon>
        <taxon>Postciliodesmatophora</taxon>
        <taxon>Heterotrichea</taxon>
        <taxon>Heterotrichida</taxon>
        <taxon>Stentoridae</taxon>
        <taxon>Stentor</taxon>
    </lineage>
</organism>
<dbReference type="Gene3D" id="3.30.470.20">
    <property type="entry name" value="ATP-grasp fold, B domain"/>
    <property type="match status" value="1"/>
</dbReference>
<evidence type="ECO:0000313" key="7">
    <source>
        <dbReference type="Proteomes" id="UP000187209"/>
    </source>
</evidence>
<comment type="catalytic activity">
    <reaction evidence="5">
        <text>L-glutamyl-[protein] + L-glutamate + ATP = gamma-L-glutamyl-L-glutamyl-[protein] + ADP + phosphate + H(+)</text>
        <dbReference type="Rhea" id="RHEA:60144"/>
        <dbReference type="Rhea" id="RHEA-COMP:10208"/>
        <dbReference type="Rhea" id="RHEA-COMP:15517"/>
        <dbReference type="ChEBI" id="CHEBI:15378"/>
        <dbReference type="ChEBI" id="CHEBI:29973"/>
        <dbReference type="ChEBI" id="CHEBI:29985"/>
        <dbReference type="ChEBI" id="CHEBI:30616"/>
        <dbReference type="ChEBI" id="CHEBI:43474"/>
        <dbReference type="ChEBI" id="CHEBI:143622"/>
        <dbReference type="ChEBI" id="CHEBI:456216"/>
    </reaction>
    <physiologicalReaction direction="left-to-right" evidence="5">
        <dbReference type="Rhea" id="RHEA:60145"/>
    </physiologicalReaction>
</comment>
<evidence type="ECO:0000256" key="4">
    <source>
        <dbReference type="ARBA" id="ARBA00041448"/>
    </source>
</evidence>
<dbReference type="GO" id="GO:0070740">
    <property type="term" value="F:tubulin-glutamic acid ligase activity"/>
    <property type="evidence" value="ECO:0007669"/>
    <property type="project" value="TreeGrafter"/>
</dbReference>
<evidence type="ECO:0000256" key="2">
    <source>
        <dbReference type="ARBA" id="ARBA00022741"/>
    </source>
</evidence>
<dbReference type="PANTHER" id="PTHR12241">
    <property type="entry name" value="TUBULIN POLYGLUTAMYLASE"/>
    <property type="match status" value="1"/>
</dbReference>
<dbReference type="GO" id="GO:0015631">
    <property type="term" value="F:tubulin binding"/>
    <property type="evidence" value="ECO:0007669"/>
    <property type="project" value="TreeGrafter"/>
</dbReference>
<dbReference type="SUPFAM" id="SSF56059">
    <property type="entry name" value="Glutathione synthetase ATP-binding domain-like"/>
    <property type="match status" value="1"/>
</dbReference>
<dbReference type="Pfam" id="PF03133">
    <property type="entry name" value="TTL"/>
    <property type="match status" value="1"/>
</dbReference>
<sequence length="511" mass="59451">MEKPPRSRSQSSKSRLPQIRSAHKFVTSDKVMNESFRLYKPNMMIQERDDEDSITFNNNLPAVKSESNTKYLIFRPILLNERPPSQPNVGYMFKFLGGEVKLIRWLLEDNGFKEGKNNWLIGWSNTAMRSQIYQNLTPFQKVNHFPRSHEITKKDNLFKNITKMQSLYGKRHYNFIPETYILPNDSMRLSEEMDRDSESLWIIKPAAGSQGRGIFLTNRISDVPQAQAMVASRYISNPLLINMLKFDLRIYIAVTSMDPLRIYIFKEGIARFATEPYDLKNPRNRFVHLTNYSLNKYSPHFKDMNEDGKGYKWTLTALKGFLESQGVNFQSIWEEIKDIAVKAIISIESVINSAMSMYVPSQKNCFELLGFDILIDNNLRPWLLEVNLSPSMNTETSVDLKIKSALISDLFNLIGIRKLEPRKRRNSNSSRPAWTSNCNSVILDNKKEQQIIKETEAERTRLGNFECCFPCENAFHYKQFFDVDRANNSMLISHYTGNKKVGKKWRSTTRD</sequence>
<protein>
    <recommendedName>
        <fullName evidence="4">Tubulin--tyrosine ligase-like protein 5</fullName>
    </recommendedName>
</protein>
<dbReference type="InterPro" id="IPR004344">
    <property type="entry name" value="TTL/TTLL_fam"/>
</dbReference>
<name>A0A1R2CL98_9CILI</name>
<comment type="caution">
    <text evidence="6">The sequence shown here is derived from an EMBL/GenBank/DDBJ whole genome shotgun (WGS) entry which is preliminary data.</text>
</comment>
<dbReference type="AlphaFoldDB" id="A0A1R2CL98"/>
<evidence type="ECO:0000256" key="1">
    <source>
        <dbReference type="ARBA" id="ARBA00022598"/>
    </source>
</evidence>
<keyword evidence="1" id="KW-0436">Ligase</keyword>
<dbReference type="GO" id="GO:0005524">
    <property type="term" value="F:ATP binding"/>
    <property type="evidence" value="ECO:0007669"/>
    <property type="project" value="UniProtKB-KW"/>
</dbReference>
<keyword evidence="7" id="KW-1185">Reference proteome</keyword>
<evidence type="ECO:0000313" key="6">
    <source>
        <dbReference type="EMBL" id="OMJ89736.1"/>
    </source>
</evidence>